<name>A0ACB7RZ58_HYAAI</name>
<evidence type="ECO:0000313" key="2">
    <source>
        <dbReference type="Proteomes" id="UP000821845"/>
    </source>
</evidence>
<dbReference type="EMBL" id="CM023487">
    <property type="protein sequence ID" value="KAH6926749.1"/>
    <property type="molecule type" value="Genomic_DNA"/>
</dbReference>
<reference evidence="1" key="1">
    <citation type="submission" date="2020-05" db="EMBL/GenBank/DDBJ databases">
        <title>Large-scale comparative analyses of tick genomes elucidate their genetic diversity and vector capacities.</title>
        <authorList>
            <person name="Jia N."/>
            <person name="Wang J."/>
            <person name="Shi W."/>
            <person name="Du L."/>
            <person name="Sun Y."/>
            <person name="Zhan W."/>
            <person name="Jiang J."/>
            <person name="Wang Q."/>
            <person name="Zhang B."/>
            <person name="Ji P."/>
            <person name="Sakyi L.B."/>
            <person name="Cui X."/>
            <person name="Yuan T."/>
            <person name="Jiang B."/>
            <person name="Yang W."/>
            <person name="Lam T.T.-Y."/>
            <person name="Chang Q."/>
            <person name="Ding S."/>
            <person name="Wang X."/>
            <person name="Zhu J."/>
            <person name="Ruan X."/>
            <person name="Zhao L."/>
            <person name="Wei J."/>
            <person name="Que T."/>
            <person name="Du C."/>
            <person name="Cheng J."/>
            <person name="Dai P."/>
            <person name="Han X."/>
            <person name="Huang E."/>
            <person name="Gao Y."/>
            <person name="Liu J."/>
            <person name="Shao H."/>
            <person name="Ye R."/>
            <person name="Li L."/>
            <person name="Wei W."/>
            <person name="Wang X."/>
            <person name="Wang C."/>
            <person name="Yang T."/>
            <person name="Huo Q."/>
            <person name="Li W."/>
            <person name="Guo W."/>
            <person name="Chen H."/>
            <person name="Zhou L."/>
            <person name="Ni X."/>
            <person name="Tian J."/>
            <person name="Zhou Y."/>
            <person name="Sheng Y."/>
            <person name="Liu T."/>
            <person name="Pan Y."/>
            <person name="Xia L."/>
            <person name="Li J."/>
            <person name="Zhao F."/>
            <person name="Cao W."/>
        </authorList>
    </citation>
    <scope>NUCLEOTIDE SEQUENCE</scope>
    <source>
        <strain evidence="1">Hyas-2018</strain>
    </source>
</reference>
<comment type="caution">
    <text evidence="1">The sequence shown here is derived from an EMBL/GenBank/DDBJ whole genome shotgun (WGS) entry which is preliminary data.</text>
</comment>
<keyword evidence="2" id="KW-1185">Reference proteome</keyword>
<sequence>MQQFGFTTGKRHLKAEAVPSLFLPSSKPHVVQQDVAGQERSTDTAQAVKETVKKHVRQIAPKTPMRRIAPKTPVCQTTPKAADLMIPKCPSLGNILRPCHVVGCQPSNWRHEFRRHRVPIRGSRRAKWLQLIGLPTSDKRIDLRVCGLHFTPQDYRQNPVMMQEFGVIMRKCPLRTNTFPSLFLPTPQGGGNARTRFTASDDISLLREVIATEAVSDCSKWPEVAARLSYAAKVAGQAKKFTARAVRDRFDLLLSQFSAADEANLRKSGTEEEYTEKEQLLTELLQLVREVGYKFKMRKNVAAQTERQSAIEARDAASATYAATTEDDAQRGVSMAANLLEEIYCNPEEIEWIDLEETETSNEVSAGSPEETPQAETEAAVTPEQPRQQVARRRRGQSQSADHAFLEKRWKHEQALKDKDIAIEEKRIGLERSRLALERKRLQREYQLRMEELRVREEERRERAEQRRTNATQQSALLEIVNKLFDALKKD</sequence>
<gene>
    <name evidence="1" type="ORF">HPB50_021459</name>
</gene>
<protein>
    <submittedName>
        <fullName evidence="1">Uncharacterized protein</fullName>
    </submittedName>
</protein>
<evidence type="ECO:0000313" key="1">
    <source>
        <dbReference type="EMBL" id="KAH6926749.1"/>
    </source>
</evidence>
<dbReference type="Proteomes" id="UP000821845">
    <property type="component" value="Chromosome 7"/>
</dbReference>
<accession>A0ACB7RZ58</accession>
<proteinExistence type="predicted"/>
<organism evidence="1 2">
    <name type="scientific">Hyalomma asiaticum</name>
    <name type="common">Tick</name>
    <dbReference type="NCBI Taxonomy" id="266040"/>
    <lineage>
        <taxon>Eukaryota</taxon>
        <taxon>Metazoa</taxon>
        <taxon>Ecdysozoa</taxon>
        <taxon>Arthropoda</taxon>
        <taxon>Chelicerata</taxon>
        <taxon>Arachnida</taxon>
        <taxon>Acari</taxon>
        <taxon>Parasitiformes</taxon>
        <taxon>Ixodida</taxon>
        <taxon>Ixodoidea</taxon>
        <taxon>Ixodidae</taxon>
        <taxon>Hyalomminae</taxon>
        <taxon>Hyalomma</taxon>
    </lineage>
</organism>